<dbReference type="InterPro" id="IPR028344">
    <property type="entry name" value="ParE1/4"/>
</dbReference>
<gene>
    <name evidence="4" type="ORF">GB927_018380</name>
</gene>
<dbReference type="Proteomes" id="UP000996601">
    <property type="component" value="Unassembled WGS sequence"/>
</dbReference>
<dbReference type="Gene3D" id="3.30.2310.20">
    <property type="entry name" value="RelE-like"/>
    <property type="match status" value="1"/>
</dbReference>
<comment type="similarity">
    <text evidence="1 3">Belongs to the RelE toxin family.</text>
</comment>
<dbReference type="PANTHER" id="PTHR33755:SF9">
    <property type="entry name" value="TOXIN PARE1"/>
    <property type="match status" value="1"/>
</dbReference>
<evidence type="ECO:0000256" key="2">
    <source>
        <dbReference type="ARBA" id="ARBA00022649"/>
    </source>
</evidence>
<proteinExistence type="inferred from homology"/>
<dbReference type="InterPro" id="IPR035093">
    <property type="entry name" value="RelE/ParE_toxin_dom_sf"/>
</dbReference>
<dbReference type="InterPro" id="IPR007712">
    <property type="entry name" value="RelE/ParE_toxin"/>
</dbReference>
<evidence type="ECO:0000313" key="4">
    <source>
        <dbReference type="EMBL" id="MCQ4632025.1"/>
    </source>
</evidence>
<dbReference type="Pfam" id="PF05016">
    <property type="entry name" value="ParE_toxin"/>
    <property type="match status" value="1"/>
</dbReference>
<dbReference type="PANTHER" id="PTHR33755">
    <property type="entry name" value="TOXIN PARE1-RELATED"/>
    <property type="match status" value="1"/>
</dbReference>
<dbReference type="EMBL" id="WHSB02000006">
    <property type="protein sequence ID" value="MCQ4632025.1"/>
    <property type="molecule type" value="Genomic_DNA"/>
</dbReference>
<reference evidence="4" key="1">
    <citation type="submission" date="2021-07" db="EMBL/GenBank/DDBJ databases">
        <title>Shinella sp. nov., a novel member of the genus Shinella from water.</title>
        <authorList>
            <person name="Deng Y."/>
        </authorList>
    </citation>
    <scope>NUCLEOTIDE SEQUENCE</scope>
    <source>
        <strain evidence="4">CPCC 100929</strain>
    </source>
</reference>
<evidence type="ECO:0000313" key="5">
    <source>
        <dbReference type="Proteomes" id="UP000996601"/>
    </source>
</evidence>
<dbReference type="PIRSF" id="PIRSF029218">
    <property type="entry name" value="ParE"/>
    <property type="match status" value="1"/>
</dbReference>
<organism evidence="4 5">
    <name type="scientific">Shinella lacus</name>
    <dbReference type="NCBI Taxonomy" id="2654216"/>
    <lineage>
        <taxon>Bacteria</taxon>
        <taxon>Pseudomonadati</taxon>
        <taxon>Pseudomonadota</taxon>
        <taxon>Alphaproteobacteria</taxon>
        <taxon>Hyphomicrobiales</taxon>
        <taxon>Rhizobiaceae</taxon>
        <taxon>Shinella</taxon>
    </lineage>
</organism>
<sequence>MQAIRFTESAEKDIDAILSYTMSAWGDAQTEAYIDGLYRILEMISANPAAGRLRPELAPDLRSFPHREHLIFYVLIDAEVLVIRVLAARQNVKPDAFRP</sequence>
<evidence type="ECO:0000256" key="1">
    <source>
        <dbReference type="ARBA" id="ARBA00006226"/>
    </source>
</evidence>
<protein>
    <recommendedName>
        <fullName evidence="3">Toxin</fullName>
    </recommendedName>
</protein>
<keyword evidence="2" id="KW-1277">Toxin-antitoxin system</keyword>
<evidence type="ECO:0000256" key="3">
    <source>
        <dbReference type="PIRNR" id="PIRNR029218"/>
    </source>
</evidence>
<name>A0ABT1RA20_9HYPH</name>
<comment type="caution">
    <text evidence="4">The sequence shown here is derived from an EMBL/GenBank/DDBJ whole genome shotgun (WGS) entry which is preliminary data.</text>
</comment>
<keyword evidence="5" id="KW-1185">Reference proteome</keyword>
<accession>A0ABT1RA20</accession>
<dbReference type="InterPro" id="IPR051803">
    <property type="entry name" value="TA_system_RelE-like_toxin"/>
</dbReference>
<dbReference type="RefSeq" id="WP_256118650.1">
    <property type="nucleotide sequence ID" value="NZ_WHSB02000006.1"/>
</dbReference>